<evidence type="ECO:0000313" key="3">
    <source>
        <dbReference type="Proteomes" id="UP000567885"/>
    </source>
</evidence>
<accession>A0A8H5T235</accession>
<dbReference type="InterPro" id="IPR027417">
    <property type="entry name" value="P-loop_NTPase"/>
</dbReference>
<comment type="similarity">
    <text evidence="1">Belongs to the small GTPase superfamily. Rab family.</text>
</comment>
<organism evidence="2 3">
    <name type="scientific">Fusarium heterosporum</name>
    <dbReference type="NCBI Taxonomy" id="42747"/>
    <lineage>
        <taxon>Eukaryota</taxon>
        <taxon>Fungi</taxon>
        <taxon>Dikarya</taxon>
        <taxon>Ascomycota</taxon>
        <taxon>Pezizomycotina</taxon>
        <taxon>Sordariomycetes</taxon>
        <taxon>Hypocreomycetidae</taxon>
        <taxon>Hypocreales</taxon>
        <taxon>Nectriaceae</taxon>
        <taxon>Fusarium</taxon>
        <taxon>Fusarium heterosporum species complex</taxon>
    </lineage>
</organism>
<dbReference type="NCBIfam" id="TIGR00231">
    <property type="entry name" value="small_GTP"/>
    <property type="match status" value="1"/>
</dbReference>
<reference evidence="2 3" key="1">
    <citation type="submission" date="2020-05" db="EMBL/GenBank/DDBJ databases">
        <title>Identification and distribution of gene clusters putatively required for synthesis of sphingolipid metabolism inhibitors in phylogenetically diverse species of the filamentous fungus Fusarium.</title>
        <authorList>
            <person name="Kim H.-S."/>
            <person name="Busman M."/>
            <person name="Brown D.W."/>
            <person name="Divon H."/>
            <person name="Uhlig S."/>
            <person name="Proctor R.H."/>
        </authorList>
    </citation>
    <scope>NUCLEOTIDE SEQUENCE [LARGE SCALE GENOMIC DNA]</scope>
    <source>
        <strain evidence="2 3">NRRL 20693</strain>
    </source>
</reference>
<sequence>MADMAYDYRWKVLLLGDSGGGKTNIISQFTEGKFDANSKPTMGMKPIYKMVQCNSKTIKTAIWDAASREHYRCSIMNTPYYTDCAAAMIVYDITSRLSYENASRWLDEVRDHVDDDTVIMLVGNKTDLNHKRVVKTEEAKRFADEKGLLYIETSALSKDQVDAVFGTILDGVYKQQCKS</sequence>
<dbReference type="GO" id="GO:0003924">
    <property type="term" value="F:GTPase activity"/>
    <property type="evidence" value="ECO:0007669"/>
    <property type="project" value="InterPro"/>
</dbReference>
<dbReference type="AlphaFoldDB" id="A0A8H5T235"/>
<dbReference type="EMBL" id="JAAGWQ010000188">
    <property type="protein sequence ID" value="KAF5660907.1"/>
    <property type="molecule type" value="Genomic_DNA"/>
</dbReference>
<dbReference type="Gene3D" id="3.40.50.300">
    <property type="entry name" value="P-loop containing nucleotide triphosphate hydrolases"/>
    <property type="match status" value="1"/>
</dbReference>
<dbReference type="SUPFAM" id="SSF52540">
    <property type="entry name" value="P-loop containing nucleoside triphosphate hydrolases"/>
    <property type="match status" value="1"/>
</dbReference>
<comment type="caution">
    <text evidence="2">The sequence shown here is derived from an EMBL/GenBank/DDBJ whole genome shotgun (WGS) entry which is preliminary data.</text>
</comment>
<dbReference type="Pfam" id="PF00071">
    <property type="entry name" value="Ras"/>
    <property type="match status" value="1"/>
</dbReference>
<dbReference type="InterPro" id="IPR005225">
    <property type="entry name" value="Small_GTP-bd"/>
</dbReference>
<dbReference type="PRINTS" id="PR00449">
    <property type="entry name" value="RASTRNSFRMNG"/>
</dbReference>
<gene>
    <name evidence="2" type="ORF">FHETE_8758</name>
</gene>
<evidence type="ECO:0000313" key="2">
    <source>
        <dbReference type="EMBL" id="KAF5660907.1"/>
    </source>
</evidence>
<dbReference type="SMART" id="SM00174">
    <property type="entry name" value="RHO"/>
    <property type="match status" value="1"/>
</dbReference>
<dbReference type="OrthoDB" id="63533at2759"/>
<dbReference type="FunFam" id="3.40.50.300:FF:001329">
    <property type="entry name" value="Small GTP-binding protein, putative"/>
    <property type="match status" value="1"/>
</dbReference>
<protein>
    <submittedName>
        <fullName evidence="2">Uncharacterized protein</fullName>
    </submittedName>
</protein>
<evidence type="ECO:0000256" key="1">
    <source>
        <dbReference type="ARBA" id="ARBA00006270"/>
    </source>
</evidence>
<dbReference type="Proteomes" id="UP000567885">
    <property type="component" value="Unassembled WGS sequence"/>
</dbReference>
<proteinExistence type="inferred from homology"/>
<dbReference type="InterPro" id="IPR001806">
    <property type="entry name" value="Small_GTPase"/>
</dbReference>
<dbReference type="InterPro" id="IPR050209">
    <property type="entry name" value="Rab_GTPases_membrane_traffic"/>
</dbReference>
<keyword evidence="3" id="KW-1185">Reference proteome</keyword>
<dbReference type="PANTHER" id="PTHR47979">
    <property type="entry name" value="DRAB11-RELATED"/>
    <property type="match status" value="1"/>
</dbReference>
<dbReference type="PROSITE" id="PS51419">
    <property type="entry name" value="RAB"/>
    <property type="match status" value="1"/>
</dbReference>
<dbReference type="SMART" id="SM00173">
    <property type="entry name" value="RAS"/>
    <property type="match status" value="1"/>
</dbReference>
<dbReference type="GO" id="GO:0005525">
    <property type="term" value="F:GTP binding"/>
    <property type="evidence" value="ECO:0007669"/>
    <property type="project" value="InterPro"/>
</dbReference>
<dbReference type="PROSITE" id="PS51421">
    <property type="entry name" value="RAS"/>
    <property type="match status" value="1"/>
</dbReference>
<name>A0A8H5T235_FUSHE</name>
<dbReference type="SMART" id="SM00175">
    <property type="entry name" value="RAB"/>
    <property type="match status" value="1"/>
</dbReference>